<sequence>MTARAAFDSAPPAVARRRAPASAWGLVLPLMAALLLLYLVPLANILWISVTDPAPGLGNYQRLLESDAMQRVLWTTFRVAAWTTVCAVVLGYLVAYVMLHASPRHRVWITAFVLVPFWVSVLVRAFAWLTLLRSEGLVNGALA</sequence>
<evidence type="ECO:0000259" key="9">
    <source>
        <dbReference type="PROSITE" id="PS50928"/>
    </source>
</evidence>
<dbReference type="Gene3D" id="1.10.3720.10">
    <property type="entry name" value="MetI-like"/>
    <property type="match status" value="1"/>
</dbReference>
<evidence type="ECO:0000313" key="11">
    <source>
        <dbReference type="Proteomes" id="UP000700706"/>
    </source>
</evidence>
<evidence type="ECO:0000256" key="7">
    <source>
        <dbReference type="ARBA" id="ARBA00023136"/>
    </source>
</evidence>
<dbReference type="EMBL" id="JAEKLZ010000465">
    <property type="protein sequence ID" value="MBW8728904.1"/>
    <property type="molecule type" value="Genomic_DNA"/>
</dbReference>
<dbReference type="GO" id="GO:0005886">
    <property type="term" value="C:plasma membrane"/>
    <property type="evidence" value="ECO:0007669"/>
    <property type="project" value="UniProtKB-SubCell"/>
</dbReference>
<accession>A0A952KNT4</accession>
<proteinExistence type="inferred from homology"/>
<dbReference type="InterPro" id="IPR000515">
    <property type="entry name" value="MetI-like"/>
</dbReference>
<evidence type="ECO:0000256" key="8">
    <source>
        <dbReference type="SAM" id="Phobius"/>
    </source>
</evidence>
<dbReference type="SUPFAM" id="SSF161098">
    <property type="entry name" value="MetI-like"/>
    <property type="match status" value="1"/>
</dbReference>
<comment type="similarity">
    <text evidence="2">Belongs to the binding-protein-dependent transport system permease family. CysTW subfamily.</text>
</comment>
<evidence type="ECO:0000256" key="2">
    <source>
        <dbReference type="ARBA" id="ARBA00007069"/>
    </source>
</evidence>
<evidence type="ECO:0000256" key="3">
    <source>
        <dbReference type="ARBA" id="ARBA00022448"/>
    </source>
</evidence>
<dbReference type="AlphaFoldDB" id="A0A952KNT4"/>
<gene>
    <name evidence="10" type="ORF">JF625_27630</name>
</gene>
<organism evidence="10 11">
    <name type="scientific">Inquilinus limosus</name>
    <dbReference type="NCBI Taxonomy" id="171674"/>
    <lineage>
        <taxon>Bacteria</taxon>
        <taxon>Pseudomonadati</taxon>
        <taxon>Pseudomonadota</taxon>
        <taxon>Alphaproteobacteria</taxon>
        <taxon>Rhodospirillales</taxon>
        <taxon>Rhodospirillaceae</taxon>
        <taxon>Inquilinus</taxon>
    </lineage>
</organism>
<comment type="subcellular location">
    <subcellularLocation>
        <location evidence="1">Cell membrane</location>
        <topology evidence="1">Multi-pass membrane protein</topology>
    </subcellularLocation>
</comment>
<dbReference type="PANTHER" id="PTHR42929:SF5">
    <property type="entry name" value="ABC TRANSPORTER PERMEASE PROTEIN"/>
    <property type="match status" value="1"/>
</dbReference>
<keyword evidence="5 8" id="KW-0812">Transmembrane</keyword>
<reference evidence="10" key="1">
    <citation type="submission" date="2020-06" db="EMBL/GenBank/DDBJ databases">
        <title>Stable isotope informed genome-resolved metagenomics uncovers potential trophic interactions in rhizosphere soil.</title>
        <authorList>
            <person name="Starr E.P."/>
            <person name="Shi S."/>
            <person name="Blazewicz S.J."/>
            <person name="Koch B.J."/>
            <person name="Probst A.J."/>
            <person name="Hungate B.A."/>
            <person name="Pett-Ridge J."/>
            <person name="Firestone M.K."/>
            <person name="Banfield J.F."/>
        </authorList>
    </citation>
    <scope>NUCLEOTIDE SEQUENCE</scope>
    <source>
        <strain evidence="10">YM_69_17</strain>
    </source>
</reference>
<feature type="transmembrane region" description="Helical" evidence="8">
    <location>
        <begin position="79"/>
        <end position="99"/>
    </location>
</feature>
<feature type="transmembrane region" description="Helical" evidence="8">
    <location>
        <begin position="111"/>
        <end position="131"/>
    </location>
</feature>
<name>A0A952KNT4_9PROT</name>
<dbReference type="GO" id="GO:0055085">
    <property type="term" value="P:transmembrane transport"/>
    <property type="evidence" value="ECO:0007669"/>
    <property type="project" value="InterPro"/>
</dbReference>
<dbReference type="PANTHER" id="PTHR42929">
    <property type="entry name" value="INNER MEMBRANE ABC TRANSPORTER PERMEASE PROTEIN YDCU-RELATED-RELATED"/>
    <property type="match status" value="1"/>
</dbReference>
<feature type="non-terminal residue" evidence="10">
    <location>
        <position position="143"/>
    </location>
</feature>
<dbReference type="InterPro" id="IPR035906">
    <property type="entry name" value="MetI-like_sf"/>
</dbReference>
<evidence type="ECO:0000313" key="10">
    <source>
        <dbReference type="EMBL" id="MBW8728904.1"/>
    </source>
</evidence>
<keyword evidence="7 8" id="KW-0472">Membrane</keyword>
<evidence type="ECO:0000256" key="6">
    <source>
        <dbReference type="ARBA" id="ARBA00022989"/>
    </source>
</evidence>
<protein>
    <submittedName>
        <fullName evidence="10">ABC transporter permease</fullName>
    </submittedName>
</protein>
<comment type="caution">
    <text evidence="10">The sequence shown here is derived from an EMBL/GenBank/DDBJ whole genome shotgun (WGS) entry which is preliminary data.</text>
</comment>
<dbReference type="Proteomes" id="UP000700706">
    <property type="component" value="Unassembled WGS sequence"/>
</dbReference>
<feature type="domain" description="ABC transmembrane type-1" evidence="9">
    <location>
        <begin position="73"/>
        <end position="143"/>
    </location>
</feature>
<evidence type="ECO:0000256" key="5">
    <source>
        <dbReference type="ARBA" id="ARBA00022692"/>
    </source>
</evidence>
<keyword evidence="6 8" id="KW-1133">Transmembrane helix</keyword>
<evidence type="ECO:0000256" key="4">
    <source>
        <dbReference type="ARBA" id="ARBA00022475"/>
    </source>
</evidence>
<evidence type="ECO:0000256" key="1">
    <source>
        <dbReference type="ARBA" id="ARBA00004651"/>
    </source>
</evidence>
<dbReference type="PROSITE" id="PS50928">
    <property type="entry name" value="ABC_TM1"/>
    <property type="match status" value="1"/>
</dbReference>
<keyword evidence="3" id="KW-0813">Transport</keyword>
<keyword evidence="4" id="KW-1003">Cell membrane</keyword>
<feature type="transmembrane region" description="Helical" evidence="8">
    <location>
        <begin position="26"/>
        <end position="50"/>
    </location>
</feature>